<dbReference type="RefSeq" id="WP_146857086.1">
    <property type="nucleotide sequence ID" value="NZ_BAAAHR010000004.1"/>
</dbReference>
<dbReference type="InterPro" id="IPR017871">
    <property type="entry name" value="ABC_transporter-like_CS"/>
</dbReference>
<reference evidence="12 14" key="2">
    <citation type="submission" date="2020-07" db="EMBL/GenBank/DDBJ databases">
        <title>Sequencing the genomes of 1000 actinobacteria strains.</title>
        <authorList>
            <person name="Klenk H.-P."/>
        </authorList>
    </citation>
    <scope>NUCLEOTIDE SEQUENCE [LARGE SCALE GENOMIC DNA]</scope>
    <source>
        <strain evidence="12 14">DSM 10309</strain>
    </source>
</reference>
<dbReference type="AlphaFoldDB" id="A0A7W3JKL3"/>
<keyword evidence="6 12" id="KW-0067">ATP-binding</keyword>
<dbReference type="GO" id="GO:0005886">
    <property type="term" value="C:plasma membrane"/>
    <property type="evidence" value="ECO:0007669"/>
    <property type="project" value="UniProtKB-SubCell"/>
</dbReference>
<name>A0A7W3JKL3_9MICO</name>
<keyword evidence="13" id="KW-1185">Reference proteome</keyword>
<evidence type="ECO:0000256" key="3">
    <source>
        <dbReference type="ARBA" id="ARBA00022475"/>
    </source>
</evidence>
<keyword evidence="9" id="KW-0472">Membrane</keyword>
<accession>A0A7W3JKL3</accession>
<dbReference type="GO" id="GO:0016887">
    <property type="term" value="F:ATP hydrolysis activity"/>
    <property type="evidence" value="ECO:0007669"/>
    <property type="project" value="InterPro"/>
</dbReference>
<keyword evidence="7" id="KW-0408">Iron</keyword>
<dbReference type="Pfam" id="PF00005">
    <property type="entry name" value="ABC_tran"/>
    <property type="match status" value="2"/>
</dbReference>
<dbReference type="PANTHER" id="PTHR42771:SF2">
    <property type="entry name" value="IRON(3+)-HYDROXAMATE IMPORT ATP-BINDING PROTEIN FHUC"/>
    <property type="match status" value="1"/>
</dbReference>
<dbReference type="GO" id="GO:0006826">
    <property type="term" value="P:iron ion transport"/>
    <property type="evidence" value="ECO:0007669"/>
    <property type="project" value="UniProtKB-KW"/>
</dbReference>
<sequence length="329" mass="34499">MTPDPATSHEPAPALVADGVSIAYDGVDVVHDARLELRPGCVTALIGPNGSGKSTLLRTLARLQKPRSGRLSLAREIEWSEDALPGAAKSIFGPLDGAAASANDANAGDASANAGDASASAGATSDAFALSPRDFARRVAMLTQGRPTPSGLSVRDVVEFGRYPHRGRWGRGDADGSAAVDRALDLTGVAALADRGVDQLSGGQLQRVWLASCLAQDTGVLLLDEPTTYLDLRYQVELLDLVRELADDGGIAVGVVLHDLDQAAALADRIVVLSEGRVVAEGDPASVLTPRLLSDVWGIRIDVDTDPTTGHLRTRAIGRHHTRTERLHP</sequence>
<keyword evidence="8" id="KW-0406">Ion transport</keyword>
<comment type="subcellular location">
    <subcellularLocation>
        <location evidence="1">Cell membrane</location>
        <topology evidence="1">Peripheral membrane protein</topology>
    </subcellularLocation>
</comment>
<dbReference type="InterPro" id="IPR027417">
    <property type="entry name" value="P-loop_NTPase"/>
</dbReference>
<evidence type="ECO:0000313" key="11">
    <source>
        <dbReference type="EMBL" id="GEK84774.1"/>
    </source>
</evidence>
<keyword evidence="3" id="KW-1003">Cell membrane</keyword>
<comment type="caution">
    <text evidence="12">The sequence shown here is derived from an EMBL/GenBank/DDBJ whole genome shotgun (WGS) entry which is preliminary data.</text>
</comment>
<gene>
    <name evidence="12" type="ORF">FB463_002806</name>
    <name evidence="11" type="ORF">FFA01_30830</name>
</gene>
<evidence type="ECO:0000256" key="7">
    <source>
        <dbReference type="ARBA" id="ARBA00023004"/>
    </source>
</evidence>
<dbReference type="Gene3D" id="3.40.50.300">
    <property type="entry name" value="P-loop containing nucleotide triphosphate hydrolases"/>
    <property type="match status" value="1"/>
</dbReference>
<dbReference type="InterPro" id="IPR051535">
    <property type="entry name" value="Siderophore_ABC-ATPase"/>
</dbReference>
<evidence type="ECO:0000256" key="2">
    <source>
        <dbReference type="ARBA" id="ARBA00022448"/>
    </source>
</evidence>
<evidence type="ECO:0000313" key="13">
    <source>
        <dbReference type="Proteomes" id="UP000321154"/>
    </source>
</evidence>
<feature type="domain" description="ABC transporter" evidence="10">
    <location>
        <begin position="15"/>
        <end position="300"/>
    </location>
</feature>
<keyword evidence="4" id="KW-0410">Iron transport</keyword>
<keyword evidence="2" id="KW-0813">Transport</keyword>
<evidence type="ECO:0000313" key="12">
    <source>
        <dbReference type="EMBL" id="MBA8814533.1"/>
    </source>
</evidence>
<dbReference type="InterPro" id="IPR003593">
    <property type="entry name" value="AAA+_ATPase"/>
</dbReference>
<proteinExistence type="predicted"/>
<dbReference type="PROSITE" id="PS50893">
    <property type="entry name" value="ABC_TRANSPORTER_2"/>
    <property type="match status" value="1"/>
</dbReference>
<evidence type="ECO:0000256" key="9">
    <source>
        <dbReference type="ARBA" id="ARBA00023136"/>
    </source>
</evidence>
<evidence type="ECO:0000256" key="8">
    <source>
        <dbReference type="ARBA" id="ARBA00023065"/>
    </source>
</evidence>
<dbReference type="Proteomes" id="UP000522688">
    <property type="component" value="Unassembled WGS sequence"/>
</dbReference>
<reference evidence="11 13" key="1">
    <citation type="submission" date="2019-07" db="EMBL/GenBank/DDBJ databases">
        <title>Whole genome shotgun sequence of Frigoribacterium faeni NBRC 103066.</title>
        <authorList>
            <person name="Hosoyama A."/>
            <person name="Uohara A."/>
            <person name="Ohji S."/>
            <person name="Ichikawa N."/>
        </authorList>
    </citation>
    <scope>NUCLEOTIDE SEQUENCE [LARGE SCALE GENOMIC DNA]</scope>
    <source>
        <strain evidence="11 13">NBRC 103066</strain>
    </source>
</reference>
<dbReference type="SUPFAM" id="SSF52540">
    <property type="entry name" value="P-loop containing nucleoside triphosphate hydrolases"/>
    <property type="match status" value="1"/>
</dbReference>
<protein>
    <submittedName>
        <fullName evidence="11">ABC transporter ATP-binding protein</fullName>
    </submittedName>
    <submittedName>
        <fullName evidence="12">Iron complex transport system ATP-binding protein</fullName>
    </submittedName>
</protein>
<dbReference type="EMBL" id="JACGWW010000005">
    <property type="protein sequence ID" value="MBA8814533.1"/>
    <property type="molecule type" value="Genomic_DNA"/>
</dbReference>
<dbReference type="PANTHER" id="PTHR42771">
    <property type="entry name" value="IRON(3+)-HYDROXAMATE IMPORT ATP-BINDING PROTEIN FHUC"/>
    <property type="match status" value="1"/>
</dbReference>
<evidence type="ECO:0000256" key="4">
    <source>
        <dbReference type="ARBA" id="ARBA00022496"/>
    </source>
</evidence>
<organism evidence="12 14">
    <name type="scientific">Frigoribacterium faeni</name>
    <dbReference type="NCBI Taxonomy" id="145483"/>
    <lineage>
        <taxon>Bacteria</taxon>
        <taxon>Bacillati</taxon>
        <taxon>Actinomycetota</taxon>
        <taxon>Actinomycetes</taxon>
        <taxon>Micrococcales</taxon>
        <taxon>Microbacteriaceae</taxon>
        <taxon>Frigoribacterium</taxon>
    </lineage>
</organism>
<dbReference type="PROSITE" id="PS00211">
    <property type="entry name" value="ABC_TRANSPORTER_1"/>
    <property type="match status" value="1"/>
</dbReference>
<dbReference type="Proteomes" id="UP000321154">
    <property type="component" value="Unassembled WGS sequence"/>
</dbReference>
<dbReference type="InterPro" id="IPR003439">
    <property type="entry name" value="ABC_transporter-like_ATP-bd"/>
</dbReference>
<dbReference type="EMBL" id="BJUV01000060">
    <property type="protein sequence ID" value="GEK84774.1"/>
    <property type="molecule type" value="Genomic_DNA"/>
</dbReference>
<evidence type="ECO:0000256" key="5">
    <source>
        <dbReference type="ARBA" id="ARBA00022741"/>
    </source>
</evidence>
<evidence type="ECO:0000256" key="1">
    <source>
        <dbReference type="ARBA" id="ARBA00004202"/>
    </source>
</evidence>
<dbReference type="CDD" id="cd03214">
    <property type="entry name" value="ABC_Iron-Siderophores_B12_Hemin"/>
    <property type="match status" value="1"/>
</dbReference>
<dbReference type="GO" id="GO:0005524">
    <property type="term" value="F:ATP binding"/>
    <property type="evidence" value="ECO:0007669"/>
    <property type="project" value="UniProtKB-KW"/>
</dbReference>
<keyword evidence="5" id="KW-0547">Nucleotide-binding</keyword>
<evidence type="ECO:0000259" key="10">
    <source>
        <dbReference type="PROSITE" id="PS50893"/>
    </source>
</evidence>
<evidence type="ECO:0000313" key="14">
    <source>
        <dbReference type="Proteomes" id="UP000522688"/>
    </source>
</evidence>
<evidence type="ECO:0000256" key="6">
    <source>
        <dbReference type="ARBA" id="ARBA00022840"/>
    </source>
</evidence>
<dbReference type="OrthoDB" id="5296765at2"/>
<dbReference type="SMART" id="SM00382">
    <property type="entry name" value="AAA"/>
    <property type="match status" value="1"/>
</dbReference>